<dbReference type="EnsemblPlants" id="AUR62023989-RA">
    <property type="protein sequence ID" value="AUR62023989-RA:cds"/>
    <property type="gene ID" value="AUR62023989"/>
</dbReference>
<evidence type="ECO:0000313" key="2">
    <source>
        <dbReference type="Proteomes" id="UP000596660"/>
    </source>
</evidence>
<reference evidence="1" key="1">
    <citation type="journal article" date="2017" name="Nature">
        <title>The genome of Chenopodium quinoa.</title>
        <authorList>
            <person name="Jarvis D.E."/>
            <person name="Ho Y.S."/>
            <person name="Lightfoot D.J."/>
            <person name="Schmoeckel S.M."/>
            <person name="Li B."/>
            <person name="Borm T.J.A."/>
            <person name="Ohyanagi H."/>
            <person name="Mineta K."/>
            <person name="Michell C.T."/>
            <person name="Saber N."/>
            <person name="Kharbatia N.M."/>
            <person name="Rupper R.R."/>
            <person name="Sharp A.R."/>
            <person name="Dally N."/>
            <person name="Boughton B.A."/>
            <person name="Woo Y.H."/>
            <person name="Gao G."/>
            <person name="Schijlen E.G.W.M."/>
            <person name="Guo X."/>
            <person name="Momin A.A."/>
            <person name="Negrao S."/>
            <person name="Al-Babili S."/>
            <person name="Gehring C."/>
            <person name="Roessner U."/>
            <person name="Jung C."/>
            <person name="Murphy K."/>
            <person name="Arold S.T."/>
            <person name="Gojobori T."/>
            <person name="van der Linden C.G."/>
            <person name="van Loo E.N."/>
            <person name="Jellen E.N."/>
            <person name="Maughan P.J."/>
            <person name="Tester M."/>
        </authorList>
    </citation>
    <scope>NUCLEOTIDE SEQUENCE [LARGE SCALE GENOMIC DNA]</scope>
    <source>
        <strain evidence="1">cv. PI 614886</strain>
    </source>
</reference>
<accession>A0A803M6B6</accession>
<name>A0A803M6B6_CHEQI</name>
<keyword evidence="2" id="KW-1185">Reference proteome</keyword>
<organism evidence="1 2">
    <name type="scientific">Chenopodium quinoa</name>
    <name type="common">Quinoa</name>
    <dbReference type="NCBI Taxonomy" id="63459"/>
    <lineage>
        <taxon>Eukaryota</taxon>
        <taxon>Viridiplantae</taxon>
        <taxon>Streptophyta</taxon>
        <taxon>Embryophyta</taxon>
        <taxon>Tracheophyta</taxon>
        <taxon>Spermatophyta</taxon>
        <taxon>Magnoliopsida</taxon>
        <taxon>eudicotyledons</taxon>
        <taxon>Gunneridae</taxon>
        <taxon>Pentapetalae</taxon>
        <taxon>Caryophyllales</taxon>
        <taxon>Chenopodiaceae</taxon>
        <taxon>Chenopodioideae</taxon>
        <taxon>Atripliceae</taxon>
        <taxon>Chenopodium</taxon>
    </lineage>
</organism>
<proteinExistence type="predicted"/>
<protein>
    <submittedName>
        <fullName evidence="1">Uncharacterized protein</fullName>
    </submittedName>
</protein>
<evidence type="ECO:0000313" key="1">
    <source>
        <dbReference type="EnsemblPlants" id="AUR62023989-RA:cds"/>
    </source>
</evidence>
<dbReference type="Gramene" id="AUR62023989-RA">
    <property type="protein sequence ID" value="AUR62023989-RA:cds"/>
    <property type="gene ID" value="AUR62023989"/>
</dbReference>
<dbReference type="AlphaFoldDB" id="A0A803M6B6"/>
<sequence length="131" mass="14699">MNKETSGTTLVKRSIDHLLSLSLSTVISQWGLTAQVTLIKIPPITLGYVVCLLDAPTKLALEVLISILTSTYKHPFLVFELYRDLEFQITLRFGYCILRRFLIYNVSLPPSIPCDGLMGLEFLSVGVYIAF</sequence>
<dbReference type="Proteomes" id="UP000596660">
    <property type="component" value="Unplaced"/>
</dbReference>
<reference evidence="1" key="2">
    <citation type="submission" date="2021-03" db="UniProtKB">
        <authorList>
            <consortium name="EnsemblPlants"/>
        </authorList>
    </citation>
    <scope>IDENTIFICATION</scope>
</reference>